<reference evidence="16 17" key="1">
    <citation type="submission" date="2019-01" db="EMBL/GenBank/DDBJ databases">
        <authorList>
            <person name="Sayadi A."/>
        </authorList>
    </citation>
    <scope>NUCLEOTIDE SEQUENCE [LARGE SCALE GENOMIC DNA]</scope>
</reference>
<dbReference type="AlphaFoldDB" id="A0A653CB03"/>
<evidence type="ECO:0000256" key="9">
    <source>
        <dbReference type="ARBA" id="ARBA00023204"/>
    </source>
</evidence>
<keyword evidence="8 13" id="KW-0233">DNA recombination</keyword>
<evidence type="ECO:0000313" key="16">
    <source>
        <dbReference type="EMBL" id="VEN45122.1"/>
    </source>
</evidence>
<dbReference type="GO" id="GO:0005634">
    <property type="term" value="C:nucleus"/>
    <property type="evidence" value="ECO:0007669"/>
    <property type="project" value="UniProtKB-SubCell"/>
</dbReference>
<feature type="binding site" evidence="13">
    <location>
        <begin position="217"/>
        <end position="224"/>
    </location>
    <ligand>
        <name>ATP</name>
        <dbReference type="ChEBI" id="CHEBI:30616"/>
    </ligand>
</feature>
<dbReference type="SUPFAM" id="SSF52540">
    <property type="entry name" value="P-loop containing nucleoside triphosphate hydrolases"/>
    <property type="match status" value="2"/>
</dbReference>
<dbReference type="HAMAP" id="MF_03176">
    <property type="entry name" value="PIF1"/>
    <property type="match status" value="1"/>
</dbReference>
<organism evidence="16 17">
    <name type="scientific">Callosobruchus maculatus</name>
    <name type="common">Southern cowpea weevil</name>
    <name type="synonym">Pulse bruchid</name>
    <dbReference type="NCBI Taxonomy" id="64391"/>
    <lineage>
        <taxon>Eukaryota</taxon>
        <taxon>Metazoa</taxon>
        <taxon>Ecdysozoa</taxon>
        <taxon>Arthropoda</taxon>
        <taxon>Hexapoda</taxon>
        <taxon>Insecta</taxon>
        <taxon>Pterygota</taxon>
        <taxon>Neoptera</taxon>
        <taxon>Endopterygota</taxon>
        <taxon>Coleoptera</taxon>
        <taxon>Polyphaga</taxon>
        <taxon>Cucujiformia</taxon>
        <taxon>Chrysomeloidea</taxon>
        <taxon>Chrysomelidae</taxon>
        <taxon>Bruchinae</taxon>
        <taxon>Bruchini</taxon>
        <taxon>Callosobruchus</taxon>
    </lineage>
</organism>
<keyword evidence="9 13" id="KW-0234">DNA repair</keyword>
<dbReference type="GO" id="GO:0043139">
    <property type="term" value="F:5'-3' DNA helicase activity"/>
    <property type="evidence" value="ECO:0007669"/>
    <property type="project" value="UniProtKB-UniRule"/>
</dbReference>
<evidence type="ECO:0000256" key="5">
    <source>
        <dbReference type="ARBA" id="ARBA00022840"/>
    </source>
</evidence>
<comment type="subcellular location">
    <subcellularLocation>
        <location evidence="13">Nucleus</location>
    </subcellularLocation>
    <subcellularLocation>
        <location evidence="13">Mitochondrion</location>
    </subcellularLocation>
</comment>
<keyword evidence="10 13" id="KW-0413">Isomerase</keyword>
<keyword evidence="2 13" id="KW-0227">DNA damage</keyword>
<comment type="subunit">
    <text evidence="12">Monomer. Interacts with telomerase.</text>
</comment>
<dbReference type="CDD" id="cd18037">
    <property type="entry name" value="DEXSc_Pif1_like"/>
    <property type="match status" value="1"/>
</dbReference>
<gene>
    <name evidence="13" type="primary">PIF1</name>
    <name evidence="16" type="ORF">CALMAC_LOCUS7680</name>
</gene>
<dbReference type="SMART" id="SM00382">
    <property type="entry name" value="AAA"/>
    <property type="match status" value="1"/>
</dbReference>
<dbReference type="Pfam" id="PF05970">
    <property type="entry name" value="PIF1"/>
    <property type="match status" value="1"/>
</dbReference>
<dbReference type="GO" id="GO:0005524">
    <property type="term" value="F:ATP binding"/>
    <property type="evidence" value="ECO:0007669"/>
    <property type="project" value="UniProtKB-UniRule"/>
</dbReference>
<dbReference type="InterPro" id="IPR048293">
    <property type="entry name" value="PIF1_RRM3_pfh1"/>
</dbReference>
<evidence type="ECO:0000256" key="14">
    <source>
        <dbReference type="SAM" id="MobiDB-lite"/>
    </source>
</evidence>
<evidence type="ECO:0000259" key="15">
    <source>
        <dbReference type="SMART" id="SM00382"/>
    </source>
</evidence>
<dbReference type="InterPro" id="IPR049163">
    <property type="entry name" value="Pif1-like_2B_dom"/>
</dbReference>
<evidence type="ECO:0000256" key="11">
    <source>
        <dbReference type="ARBA" id="ARBA00023242"/>
    </source>
</evidence>
<dbReference type="FunFam" id="3.40.50.300:FF:000805">
    <property type="entry name" value="ATP-dependent DNA helicase PIF1"/>
    <property type="match status" value="1"/>
</dbReference>
<evidence type="ECO:0000256" key="13">
    <source>
        <dbReference type="HAMAP-Rule" id="MF_03176"/>
    </source>
</evidence>
<evidence type="ECO:0000256" key="8">
    <source>
        <dbReference type="ARBA" id="ARBA00023172"/>
    </source>
</evidence>
<dbReference type="GO" id="GO:0006310">
    <property type="term" value="P:DNA recombination"/>
    <property type="evidence" value="ECO:0007669"/>
    <property type="project" value="UniProtKB-UniRule"/>
</dbReference>
<comment type="catalytic activity">
    <reaction evidence="13">
        <text>ATP + H2O = ADP + phosphate + H(+)</text>
        <dbReference type="Rhea" id="RHEA:13065"/>
        <dbReference type="ChEBI" id="CHEBI:15377"/>
        <dbReference type="ChEBI" id="CHEBI:15378"/>
        <dbReference type="ChEBI" id="CHEBI:30616"/>
        <dbReference type="ChEBI" id="CHEBI:43474"/>
        <dbReference type="ChEBI" id="CHEBI:456216"/>
        <dbReference type="EC" id="5.6.2.3"/>
    </reaction>
</comment>
<dbReference type="OrthoDB" id="272985at2759"/>
<dbReference type="Proteomes" id="UP000410492">
    <property type="component" value="Unassembled WGS sequence"/>
</dbReference>
<comment type="cofactor">
    <cofactor evidence="13">
        <name>Mg(2+)</name>
        <dbReference type="ChEBI" id="CHEBI:18420"/>
    </cofactor>
</comment>
<keyword evidence="1 13" id="KW-0547">Nucleotide-binding</keyword>
<keyword evidence="6 13" id="KW-0238">DNA-binding</keyword>
<dbReference type="GO" id="GO:0006281">
    <property type="term" value="P:DNA repair"/>
    <property type="evidence" value="ECO:0007669"/>
    <property type="project" value="UniProtKB-UniRule"/>
</dbReference>
<evidence type="ECO:0000256" key="10">
    <source>
        <dbReference type="ARBA" id="ARBA00023235"/>
    </source>
</evidence>
<feature type="compositionally biased region" description="Basic and acidic residues" evidence="14">
    <location>
        <begin position="169"/>
        <end position="179"/>
    </location>
</feature>
<dbReference type="EMBL" id="CAACVG010007377">
    <property type="protein sequence ID" value="VEN45122.1"/>
    <property type="molecule type" value="Genomic_DNA"/>
</dbReference>
<dbReference type="CDD" id="cd18809">
    <property type="entry name" value="SF1_C_RecD"/>
    <property type="match status" value="1"/>
</dbReference>
<dbReference type="InterPro" id="IPR057437">
    <property type="entry name" value="PIF1/LRR1_PH"/>
</dbReference>
<evidence type="ECO:0000256" key="4">
    <source>
        <dbReference type="ARBA" id="ARBA00022806"/>
    </source>
</evidence>
<keyword evidence="7 13" id="KW-0496">Mitochondrion</keyword>
<evidence type="ECO:0000256" key="3">
    <source>
        <dbReference type="ARBA" id="ARBA00022801"/>
    </source>
</evidence>
<dbReference type="GO" id="GO:0003677">
    <property type="term" value="F:DNA binding"/>
    <property type="evidence" value="ECO:0007669"/>
    <property type="project" value="UniProtKB-KW"/>
</dbReference>
<dbReference type="GO" id="GO:0000723">
    <property type="term" value="P:telomere maintenance"/>
    <property type="evidence" value="ECO:0007669"/>
    <property type="project" value="InterPro"/>
</dbReference>
<feature type="domain" description="AAA+ ATPase" evidence="15">
    <location>
        <begin position="209"/>
        <end position="379"/>
    </location>
</feature>
<protein>
    <recommendedName>
        <fullName evidence="13">ATP-dependent DNA helicase PIF1</fullName>
        <ecNumber evidence="13">5.6.2.3</ecNumber>
    </recommendedName>
    <alternativeName>
        <fullName evidence="13">DNA 5'-3' helicase PIF1</fullName>
    </alternativeName>
    <alternativeName>
        <fullName evidence="13">DNA repair and recombination helicase PIF1</fullName>
    </alternativeName>
</protein>
<dbReference type="PANTHER" id="PTHR47642">
    <property type="entry name" value="ATP-DEPENDENT DNA HELICASE"/>
    <property type="match status" value="1"/>
</dbReference>
<comment type="function">
    <text evidence="13">DNA-dependent ATPase and 5'-3' DNA helicase required for the maintenance of both mitochondrial and nuclear genome stability.</text>
</comment>
<keyword evidence="17" id="KW-1185">Reference proteome</keyword>
<name>A0A653CB03_CALMS</name>
<dbReference type="InterPro" id="IPR027417">
    <property type="entry name" value="P-loop_NTPase"/>
</dbReference>
<keyword evidence="11 13" id="KW-0539">Nucleus</keyword>
<evidence type="ECO:0000313" key="17">
    <source>
        <dbReference type="Proteomes" id="UP000410492"/>
    </source>
</evidence>
<evidence type="ECO:0000256" key="2">
    <source>
        <dbReference type="ARBA" id="ARBA00022763"/>
    </source>
</evidence>
<keyword evidence="3 13" id="KW-0378">Hydrolase</keyword>
<sequence>MVDNGAALSCVVSVEWLNKQGIVQRKVSHKKGHLRLIRDDRREMFIQLSAEKCSPIKLSLKGISVHKKFMNEGKASIKFLPLNCTMYLSNAPPGDLLSFLRTIFVKMTGEKSTSSANTSLRTQLLSSKPQQFDEISPVTTTELENAMRKVNRASDTTPSPLAGKKRKMERSDKTGESRPKSAKRLYTPSPIPNEPLDLEQKEVLDACLSGRNIFFTGSAGTGKSYLLKRIIRALPPDVTVATASTGVAACHIGGITLHQFAGIGSGEASLERSVQLASKSVSLSIWKKCKHLIIDEVSMVDGDYFEKIEQVARKVRNNEKPFGGIQLILCGDFFQLPPVSKPKPGESKAAPPKFCFKTKAWDRCMFNTFELKRVHRQTDDKFIKILNKIRIGRVDDEVNDALTTTSKQSIERDGILATRLCSHTKDADIINESKLTALPGDSVLFEAQDSVPGTASMLDQQTPVSSKLVLKVGAQVMLLKNINVSAGLVNGARGVVKAFREGLPVVLFKNKELHLKKERWVVKTASGGSVTRVQLPLKLAWAFSIHKSQGLTLDCVEMSLGRVFEAGQAYVALSRAQSLESLRVLDFKASQVWANPDVLEFYKYMDQIRIVPLGPKARNPNEGNLVRKKSVPKSKLFSKPLVSIS</sequence>
<dbReference type="InterPro" id="IPR003593">
    <property type="entry name" value="AAA+_ATPase"/>
</dbReference>
<accession>A0A653CB03</accession>
<evidence type="ECO:0000256" key="6">
    <source>
        <dbReference type="ARBA" id="ARBA00023125"/>
    </source>
</evidence>
<dbReference type="Pfam" id="PF21530">
    <property type="entry name" value="Pif1_2B_dom"/>
    <property type="match status" value="1"/>
</dbReference>
<proteinExistence type="inferred from homology"/>
<dbReference type="FunFam" id="3.40.50.300:FF:003367">
    <property type="entry name" value="ATP-dependent DNA helicase PIF1"/>
    <property type="match status" value="1"/>
</dbReference>
<dbReference type="InterPro" id="IPR010285">
    <property type="entry name" value="DNA_helicase_pif1-like_DEAD"/>
</dbReference>
<comment type="similarity">
    <text evidence="13">Belongs to the helicase family. PIF1 subfamily.</text>
</comment>
<evidence type="ECO:0000256" key="12">
    <source>
        <dbReference type="ARBA" id="ARBA00065873"/>
    </source>
</evidence>
<feature type="region of interest" description="Disordered" evidence="14">
    <location>
        <begin position="146"/>
        <end position="194"/>
    </location>
</feature>
<dbReference type="Gene3D" id="3.40.50.300">
    <property type="entry name" value="P-loop containing nucleotide triphosphate hydrolases"/>
    <property type="match status" value="2"/>
</dbReference>
<dbReference type="GO" id="GO:0005739">
    <property type="term" value="C:mitochondrion"/>
    <property type="evidence" value="ECO:0007669"/>
    <property type="project" value="UniProtKB-SubCell"/>
</dbReference>
<dbReference type="PANTHER" id="PTHR47642:SF7">
    <property type="entry name" value="ATP-DEPENDENT DNA HELICASE PIF1"/>
    <property type="match status" value="1"/>
</dbReference>
<dbReference type="Pfam" id="PF25344">
    <property type="entry name" value="PH_LRR1"/>
    <property type="match status" value="1"/>
</dbReference>
<keyword evidence="5 13" id="KW-0067">ATP-binding</keyword>
<evidence type="ECO:0000256" key="1">
    <source>
        <dbReference type="ARBA" id="ARBA00022741"/>
    </source>
</evidence>
<dbReference type="InterPro" id="IPR051055">
    <property type="entry name" value="PIF1_helicase"/>
</dbReference>
<dbReference type="EC" id="5.6.2.3" evidence="13"/>
<feature type="DNA-binding region" evidence="13">
    <location>
        <begin position="568"/>
        <end position="587"/>
    </location>
</feature>
<evidence type="ECO:0000256" key="7">
    <source>
        <dbReference type="ARBA" id="ARBA00023128"/>
    </source>
</evidence>
<keyword evidence="4 13" id="KW-0347">Helicase</keyword>
<dbReference type="GO" id="GO:0016887">
    <property type="term" value="F:ATP hydrolysis activity"/>
    <property type="evidence" value="ECO:0007669"/>
    <property type="project" value="RHEA"/>
</dbReference>